<dbReference type="EMBL" id="PTRA01000004">
    <property type="protein sequence ID" value="PQA55515.1"/>
    <property type="molecule type" value="Genomic_DNA"/>
</dbReference>
<evidence type="ECO:0000256" key="4">
    <source>
        <dbReference type="PROSITE-ProRule" id="PRU00335"/>
    </source>
</evidence>
<organism evidence="6 7">
    <name type="scientific">Siphonobacter curvatus</name>
    <dbReference type="NCBI Taxonomy" id="2094562"/>
    <lineage>
        <taxon>Bacteria</taxon>
        <taxon>Pseudomonadati</taxon>
        <taxon>Bacteroidota</taxon>
        <taxon>Cytophagia</taxon>
        <taxon>Cytophagales</taxon>
        <taxon>Cytophagaceae</taxon>
        <taxon>Siphonobacter</taxon>
    </lineage>
</organism>
<dbReference type="InterPro" id="IPR009057">
    <property type="entry name" value="Homeodomain-like_sf"/>
</dbReference>
<dbReference type="SUPFAM" id="SSF48498">
    <property type="entry name" value="Tetracyclin repressor-like, C-terminal domain"/>
    <property type="match status" value="1"/>
</dbReference>
<evidence type="ECO:0000313" key="7">
    <source>
        <dbReference type="Proteomes" id="UP000239590"/>
    </source>
</evidence>
<comment type="caution">
    <text evidence="6">The sequence shown here is derived from an EMBL/GenBank/DDBJ whole genome shotgun (WGS) entry which is preliminary data.</text>
</comment>
<dbReference type="OrthoDB" id="9809772at2"/>
<keyword evidence="3" id="KW-0804">Transcription</keyword>
<evidence type="ECO:0000259" key="5">
    <source>
        <dbReference type="PROSITE" id="PS50977"/>
    </source>
</evidence>
<dbReference type="InterPro" id="IPR001647">
    <property type="entry name" value="HTH_TetR"/>
</dbReference>
<keyword evidence="2 4" id="KW-0238">DNA-binding</keyword>
<accession>A0A2S7IHV2</accession>
<name>A0A2S7IHV2_9BACT</name>
<keyword evidence="1" id="KW-0805">Transcription regulation</keyword>
<dbReference type="PROSITE" id="PS50977">
    <property type="entry name" value="HTH_TETR_2"/>
    <property type="match status" value="1"/>
</dbReference>
<dbReference type="AlphaFoldDB" id="A0A2S7IHV2"/>
<reference evidence="7" key="1">
    <citation type="submission" date="2018-02" db="EMBL/GenBank/DDBJ databases">
        <title>Genome sequencing of Solimonas sp. HR-BB.</title>
        <authorList>
            <person name="Lee Y."/>
            <person name="Jeon C.O."/>
        </authorList>
    </citation>
    <scope>NUCLEOTIDE SEQUENCE [LARGE SCALE GENOMIC DNA]</scope>
    <source>
        <strain evidence="7">HR-U</strain>
    </source>
</reference>
<dbReference type="Pfam" id="PF00440">
    <property type="entry name" value="TetR_N"/>
    <property type="match status" value="1"/>
</dbReference>
<keyword evidence="7" id="KW-1185">Reference proteome</keyword>
<evidence type="ECO:0000256" key="2">
    <source>
        <dbReference type="ARBA" id="ARBA00023125"/>
    </source>
</evidence>
<dbReference type="PANTHER" id="PTHR47506:SF7">
    <property type="entry name" value="TRANSCRIPTIONAL REGULATORY PROTEIN"/>
    <property type="match status" value="1"/>
</dbReference>
<evidence type="ECO:0000256" key="3">
    <source>
        <dbReference type="ARBA" id="ARBA00023163"/>
    </source>
</evidence>
<dbReference type="InterPro" id="IPR036271">
    <property type="entry name" value="Tet_transcr_reg_TetR-rel_C_sf"/>
</dbReference>
<dbReference type="RefSeq" id="WP_104714981.1">
    <property type="nucleotide sequence ID" value="NZ_PTRA01000004.1"/>
</dbReference>
<gene>
    <name evidence="6" type="ORF">C5O19_19025</name>
</gene>
<protein>
    <submittedName>
        <fullName evidence="6">TetR/AcrR family transcriptional regulator</fullName>
    </submittedName>
</protein>
<dbReference type="Proteomes" id="UP000239590">
    <property type="component" value="Unassembled WGS sequence"/>
</dbReference>
<dbReference type="PANTHER" id="PTHR47506">
    <property type="entry name" value="TRANSCRIPTIONAL REGULATORY PROTEIN"/>
    <property type="match status" value="1"/>
</dbReference>
<dbReference type="SUPFAM" id="SSF46689">
    <property type="entry name" value="Homeodomain-like"/>
    <property type="match status" value="1"/>
</dbReference>
<proteinExistence type="predicted"/>
<feature type="DNA-binding region" description="H-T-H motif" evidence="4">
    <location>
        <begin position="25"/>
        <end position="44"/>
    </location>
</feature>
<dbReference type="GO" id="GO:0003677">
    <property type="term" value="F:DNA binding"/>
    <property type="evidence" value="ECO:0007669"/>
    <property type="project" value="UniProtKB-UniRule"/>
</dbReference>
<evidence type="ECO:0000313" key="6">
    <source>
        <dbReference type="EMBL" id="PQA55515.1"/>
    </source>
</evidence>
<sequence length="183" mass="20667">MADTREKIQELARILIQTKGYNAFSFADIAGPLQIKNAAIHYHFPSKEALGISVITEGTTAMQKAFRQWSSLPERQQVEAFVTTFGQWQQQGLVCLMGSLSPDFGTLPAGMQQGLQQMCTSIIDWLTERLEQGRQKQQFHFEGDARIRAMMVVSHLISSLLLSRVFEEDTLSQTTPQLLQDLF</sequence>
<feature type="domain" description="HTH tetR-type" evidence="5">
    <location>
        <begin position="2"/>
        <end position="62"/>
    </location>
</feature>
<dbReference type="Gene3D" id="1.10.357.10">
    <property type="entry name" value="Tetracycline Repressor, domain 2"/>
    <property type="match status" value="1"/>
</dbReference>
<evidence type="ECO:0000256" key="1">
    <source>
        <dbReference type="ARBA" id="ARBA00023015"/>
    </source>
</evidence>